<dbReference type="RefSeq" id="WP_344970964.1">
    <property type="nucleotide sequence ID" value="NZ_BAABDD010000009.1"/>
</dbReference>
<evidence type="ECO:0000259" key="3">
    <source>
        <dbReference type="Pfam" id="PF13462"/>
    </source>
</evidence>
<feature type="region of interest" description="Disordered" evidence="1">
    <location>
        <begin position="307"/>
        <end position="337"/>
    </location>
</feature>
<dbReference type="EMBL" id="BAABDD010000009">
    <property type="protein sequence ID" value="GAA3743595.1"/>
    <property type="molecule type" value="Genomic_DNA"/>
</dbReference>
<reference evidence="5" key="1">
    <citation type="journal article" date="2019" name="Int. J. Syst. Evol. Microbiol.">
        <title>The Global Catalogue of Microorganisms (GCM) 10K type strain sequencing project: providing services to taxonomists for standard genome sequencing and annotation.</title>
        <authorList>
            <consortium name="The Broad Institute Genomics Platform"/>
            <consortium name="The Broad Institute Genome Sequencing Center for Infectious Disease"/>
            <person name="Wu L."/>
            <person name="Ma J."/>
        </authorList>
    </citation>
    <scope>NUCLEOTIDE SEQUENCE [LARGE SCALE GENOMIC DNA]</scope>
    <source>
        <strain evidence="5">JCM 17137</strain>
    </source>
</reference>
<dbReference type="Gene3D" id="3.40.30.10">
    <property type="entry name" value="Glutaredoxin"/>
    <property type="match status" value="1"/>
</dbReference>
<dbReference type="InterPro" id="IPR036249">
    <property type="entry name" value="Thioredoxin-like_sf"/>
</dbReference>
<evidence type="ECO:0000313" key="5">
    <source>
        <dbReference type="Proteomes" id="UP001500908"/>
    </source>
</evidence>
<keyword evidence="2" id="KW-0812">Transmembrane</keyword>
<keyword evidence="2" id="KW-1133">Transmembrane helix</keyword>
<gene>
    <name evidence="4" type="ORF">GCM10022402_24110</name>
</gene>
<dbReference type="Pfam" id="PF13462">
    <property type="entry name" value="Thioredoxin_4"/>
    <property type="match status" value="1"/>
</dbReference>
<sequence>MSKASRREARERLRQERLKEQKRANRNKMLLVLGAVGLAVILFVGLGITVINLQQGSSNDEQWSGTLPQQTLQQDGSVVLAEESAQAPVVEVYADYQCPHCGRFETENGDTLKQLAADGEAIVHYRPVSIFFSQQGPTAVNSLRAGAVARAAADYGKFVEYNDKLFDHQPAEGQEGYSPDELKTWGEEVGIEDAAFAERVDAENEIVQRFVEDYFPQLNQQARDQLSQDELGAMTIPELMEWGADRGIDFSFLEGTYVNEVLDATWAVNERYSSGENAFSGTPAVYINGQLQTGNFYDPQVLTSAVQSAEPGSVDTQPAAGDDSLQPSGDASPAAEE</sequence>
<proteinExistence type="predicted"/>
<evidence type="ECO:0000256" key="1">
    <source>
        <dbReference type="SAM" id="MobiDB-lite"/>
    </source>
</evidence>
<protein>
    <recommendedName>
        <fullName evidence="3">Thioredoxin-like fold domain-containing protein</fullName>
    </recommendedName>
</protein>
<name>A0ABP7FMH5_9ACTN</name>
<feature type="domain" description="Thioredoxin-like fold" evidence="3">
    <location>
        <begin position="86"/>
        <end position="203"/>
    </location>
</feature>
<organism evidence="4 5">
    <name type="scientific">Salinactinospora qingdaonensis</name>
    <dbReference type="NCBI Taxonomy" id="702744"/>
    <lineage>
        <taxon>Bacteria</taxon>
        <taxon>Bacillati</taxon>
        <taxon>Actinomycetota</taxon>
        <taxon>Actinomycetes</taxon>
        <taxon>Streptosporangiales</taxon>
        <taxon>Nocardiopsidaceae</taxon>
        <taxon>Salinactinospora</taxon>
    </lineage>
</organism>
<dbReference type="CDD" id="cd02972">
    <property type="entry name" value="DsbA_family"/>
    <property type="match status" value="1"/>
</dbReference>
<keyword evidence="5" id="KW-1185">Reference proteome</keyword>
<evidence type="ECO:0000256" key="2">
    <source>
        <dbReference type="SAM" id="Phobius"/>
    </source>
</evidence>
<comment type="caution">
    <text evidence="4">The sequence shown here is derived from an EMBL/GenBank/DDBJ whole genome shotgun (WGS) entry which is preliminary data.</text>
</comment>
<dbReference type="InterPro" id="IPR012336">
    <property type="entry name" value="Thioredoxin-like_fold"/>
</dbReference>
<accession>A0ABP7FMH5</accession>
<keyword evidence="2" id="KW-0472">Membrane</keyword>
<dbReference type="Proteomes" id="UP001500908">
    <property type="component" value="Unassembled WGS sequence"/>
</dbReference>
<dbReference type="SUPFAM" id="SSF52833">
    <property type="entry name" value="Thioredoxin-like"/>
    <property type="match status" value="1"/>
</dbReference>
<feature type="transmembrane region" description="Helical" evidence="2">
    <location>
        <begin position="29"/>
        <end position="51"/>
    </location>
</feature>
<evidence type="ECO:0000313" key="4">
    <source>
        <dbReference type="EMBL" id="GAA3743595.1"/>
    </source>
</evidence>